<sequence>MSILKAKQFFESLANTTQPGTCVQSPKGVLGTVEVNNSVFVRNPGYSIQRDNCVDSHTHTDSSEADIPDHVQDHCLSNADDKIANLNAHKHWKRTGNNGEDSDDYKSVKLLKVFYMLSMRFRIVMCLYEYSHLPTNIHRMFVRNVQKM</sequence>
<organism evidence="1 2">
    <name type="scientific">Dreissena polymorpha</name>
    <name type="common">Zebra mussel</name>
    <name type="synonym">Mytilus polymorpha</name>
    <dbReference type="NCBI Taxonomy" id="45954"/>
    <lineage>
        <taxon>Eukaryota</taxon>
        <taxon>Metazoa</taxon>
        <taxon>Spiralia</taxon>
        <taxon>Lophotrochozoa</taxon>
        <taxon>Mollusca</taxon>
        <taxon>Bivalvia</taxon>
        <taxon>Autobranchia</taxon>
        <taxon>Heteroconchia</taxon>
        <taxon>Euheterodonta</taxon>
        <taxon>Imparidentia</taxon>
        <taxon>Neoheterodontei</taxon>
        <taxon>Myida</taxon>
        <taxon>Dreissenoidea</taxon>
        <taxon>Dreissenidae</taxon>
        <taxon>Dreissena</taxon>
    </lineage>
</organism>
<comment type="caution">
    <text evidence="1">The sequence shown here is derived from an EMBL/GenBank/DDBJ whole genome shotgun (WGS) entry which is preliminary data.</text>
</comment>
<dbReference type="EMBL" id="JAIWYP010000011">
    <property type="protein sequence ID" value="KAH3739706.1"/>
    <property type="molecule type" value="Genomic_DNA"/>
</dbReference>
<reference evidence="1" key="2">
    <citation type="submission" date="2020-11" db="EMBL/GenBank/DDBJ databases">
        <authorList>
            <person name="McCartney M.A."/>
            <person name="Auch B."/>
            <person name="Kono T."/>
            <person name="Mallez S."/>
            <person name="Becker A."/>
            <person name="Gohl D.M."/>
            <person name="Silverstein K.A.T."/>
            <person name="Koren S."/>
            <person name="Bechman K.B."/>
            <person name="Herman A."/>
            <person name="Abrahante J.E."/>
            <person name="Garbe J."/>
        </authorList>
    </citation>
    <scope>NUCLEOTIDE SEQUENCE</scope>
    <source>
        <strain evidence="1">Duluth1</strain>
        <tissue evidence="1">Whole animal</tissue>
    </source>
</reference>
<protein>
    <submittedName>
        <fullName evidence="1">Uncharacterized protein</fullName>
    </submittedName>
</protein>
<proteinExistence type="predicted"/>
<reference evidence="1" key="1">
    <citation type="journal article" date="2019" name="bioRxiv">
        <title>The Genome of the Zebra Mussel, Dreissena polymorpha: A Resource for Invasive Species Research.</title>
        <authorList>
            <person name="McCartney M.A."/>
            <person name="Auch B."/>
            <person name="Kono T."/>
            <person name="Mallez S."/>
            <person name="Zhang Y."/>
            <person name="Obille A."/>
            <person name="Becker A."/>
            <person name="Abrahante J.E."/>
            <person name="Garbe J."/>
            <person name="Badalamenti J.P."/>
            <person name="Herman A."/>
            <person name="Mangelson H."/>
            <person name="Liachko I."/>
            <person name="Sullivan S."/>
            <person name="Sone E.D."/>
            <person name="Koren S."/>
            <person name="Silverstein K.A.T."/>
            <person name="Beckman K.B."/>
            <person name="Gohl D.M."/>
        </authorList>
    </citation>
    <scope>NUCLEOTIDE SEQUENCE</scope>
    <source>
        <strain evidence="1">Duluth1</strain>
        <tissue evidence="1">Whole animal</tissue>
    </source>
</reference>
<gene>
    <name evidence="1" type="ORF">DPMN_046390</name>
</gene>
<evidence type="ECO:0000313" key="1">
    <source>
        <dbReference type="EMBL" id="KAH3739706.1"/>
    </source>
</evidence>
<dbReference type="Proteomes" id="UP000828390">
    <property type="component" value="Unassembled WGS sequence"/>
</dbReference>
<name>A0A9D4I268_DREPO</name>
<dbReference type="AlphaFoldDB" id="A0A9D4I268"/>
<keyword evidence="2" id="KW-1185">Reference proteome</keyword>
<evidence type="ECO:0000313" key="2">
    <source>
        <dbReference type="Proteomes" id="UP000828390"/>
    </source>
</evidence>
<accession>A0A9D4I268</accession>